<sequence length="76" mass="8724">MSIAIKIPKTLKKGNITIIKYKDGRILLKSDTASYKVMEFPLEFPKYVINKDGKTLSKIRNRGIIKRSINEKSFGH</sequence>
<protein>
    <submittedName>
        <fullName evidence="1">Uncharacterized protein</fullName>
    </submittedName>
</protein>
<dbReference type="HOGENOM" id="CLU_2758374_0_0_1"/>
<organism evidence="1 2">
    <name type="scientific">Nematocida parisii (strain ERTm3)</name>
    <name type="common">Nematode killer fungus</name>
    <dbReference type="NCBI Taxonomy" id="935791"/>
    <lineage>
        <taxon>Eukaryota</taxon>
        <taxon>Fungi</taxon>
        <taxon>Fungi incertae sedis</taxon>
        <taxon>Microsporidia</taxon>
        <taxon>Nematocida</taxon>
    </lineage>
</organism>
<dbReference type="OMA" id="KVMEFPL"/>
<evidence type="ECO:0000313" key="1">
    <source>
        <dbReference type="EMBL" id="EIJ87448.1"/>
    </source>
</evidence>
<dbReference type="InParanoid" id="I3EE01"/>
<proteinExistence type="predicted"/>
<dbReference type="OrthoDB" id="2186615at2759"/>
<gene>
    <name evidence="1" type="ORF">NEQG_02329</name>
</gene>
<keyword evidence="2" id="KW-1185">Reference proteome</keyword>
<dbReference type="AlphaFoldDB" id="I3EE01"/>
<evidence type="ECO:0000313" key="2">
    <source>
        <dbReference type="Proteomes" id="UP000002872"/>
    </source>
</evidence>
<reference evidence="1" key="1">
    <citation type="submission" date="2011-01" db="EMBL/GenBank/DDBJ databases">
        <title>The Genome Sequence of Nematocida parisii strain ERTm3.</title>
        <authorList>
            <consortium name="The Broad Institute Genome Sequencing Platform"/>
            <consortium name="The Broad Institute Genome Sequencing Center for Infectious Disease"/>
            <person name="Cuomo C."/>
            <person name="Troemel E."/>
            <person name="Young S.K."/>
            <person name="Zeng Q."/>
            <person name="Gargeya S."/>
            <person name="Fitzgerald M."/>
            <person name="Haas B."/>
            <person name="Abouelleil A."/>
            <person name="Alvarado L."/>
            <person name="Arachchi H.M."/>
            <person name="Berlin A."/>
            <person name="Chapman S.B."/>
            <person name="Gearin G."/>
            <person name="Goldberg J."/>
            <person name="Griggs A."/>
            <person name="Gujja S."/>
            <person name="Hansen M."/>
            <person name="Heiman D."/>
            <person name="Howarth C."/>
            <person name="Larimer J."/>
            <person name="Lui A."/>
            <person name="MacDonald P.J.P."/>
            <person name="McCowen C."/>
            <person name="Montmayeur A."/>
            <person name="Murphy C."/>
            <person name="Neiman D."/>
            <person name="Pearson M."/>
            <person name="Priest M."/>
            <person name="Roberts A."/>
            <person name="Saif S."/>
            <person name="Shea T."/>
            <person name="Sisk P."/>
            <person name="Stolte C."/>
            <person name="Sykes S."/>
            <person name="Wortman J."/>
            <person name="Nusbaum C."/>
            <person name="Birren B."/>
        </authorList>
    </citation>
    <scope>NUCLEOTIDE SEQUENCE</scope>
    <source>
        <strain evidence="1">ERTm3</strain>
    </source>
</reference>
<name>I3EE01_NEMP3</name>
<accession>I3EE01</accession>
<dbReference type="Proteomes" id="UP000002872">
    <property type="component" value="Unassembled WGS sequence"/>
</dbReference>
<dbReference type="VEuPathDB" id="MicrosporidiaDB:NEQG_02329"/>
<dbReference type="EMBL" id="GL870882">
    <property type="protein sequence ID" value="EIJ87448.1"/>
    <property type="molecule type" value="Genomic_DNA"/>
</dbReference>